<evidence type="ECO:0000313" key="3">
    <source>
        <dbReference type="Proteomes" id="UP001365542"/>
    </source>
</evidence>
<feature type="compositionally biased region" description="Polar residues" evidence="1">
    <location>
        <begin position="822"/>
        <end position="874"/>
    </location>
</feature>
<proteinExistence type="predicted"/>
<feature type="compositionally biased region" description="Polar residues" evidence="1">
    <location>
        <begin position="380"/>
        <end position="389"/>
    </location>
</feature>
<feature type="region of interest" description="Disordered" evidence="1">
    <location>
        <begin position="915"/>
        <end position="942"/>
    </location>
</feature>
<feature type="region of interest" description="Disordered" evidence="1">
    <location>
        <begin position="368"/>
        <end position="392"/>
    </location>
</feature>
<dbReference type="EMBL" id="JAVHJO010000002">
    <property type="protein sequence ID" value="KAK6542902.1"/>
    <property type="molecule type" value="Genomic_DNA"/>
</dbReference>
<evidence type="ECO:0000313" key="2">
    <source>
        <dbReference type="EMBL" id="KAK6542902.1"/>
    </source>
</evidence>
<organism evidence="2 3">
    <name type="scientific">Orbilia ellipsospora</name>
    <dbReference type="NCBI Taxonomy" id="2528407"/>
    <lineage>
        <taxon>Eukaryota</taxon>
        <taxon>Fungi</taxon>
        <taxon>Dikarya</taxon>
        <taxon>Ascomycota</taxon>
        <taxon>Pezizomycotina</taxon>
        <taxon>Orbiliomycetes</taxon>
        <taxon>Orbiliales</taxon>
        <taxon>Orbiliaceae</taxon>
        <taxon>Orbilia</taxon>
    </lineage>
</organism>
<comment type="caution">
    <text evidence="2">The sequence shown here is derived from an EMBL/GenBank/DDBJ whole genome shotgun (WGS) entry which is preliminary data.</text>
</comment>
<accession>A0AAV9XPS9</accession>
<keyword evidence="3" id="KW-1185">Reference proteome</keyword>
<feature type="region of interest" description="Disordered" evidence="1">
    <location>
        <begin position="147"/>
        <end position="166"/>
    </location>
</feature>
<evidence type="ECO:0008006" key="4">
    <source>
        <dbReference type="Google" id="ProtNLM"/>
    </source>
</evidence>
<protein>
    <recommendedName>
        <fullName evidence="4">RNase H type-1 domain-containing protein</fullName>
    </recommendedName>
</protein>
<feature type="region of interest" description="Disordered" evidence="1">
    <location>
        <begin position="303"/>
        <end position="349"/>
    </location>
</feature>
<feature type="compositionally biased region" description="Low complexity" evidence="1">
    <location>
        <begin position="920"/>
        <end position="942"/>
    </location>
</feature>
<dbReference type="AlphaFoldDB" id="A0AAV9XPS9"/>
<name>A0AAV9XPS9_9PEZI</name>
<feature type="region of interest" description="Disordered" evidence="1">
    <location>
        <begin position="261"/>
        <end position="282"/>
    </location>
</feature>
<feature type="compositionally biased region" description="Polar residues" evidence="1">
    <location>
        <begin position="303"/>
        <end position="316"/>
    </location>
</feature>
<feature type="region of interest" description="Disordered" evidence="1">
    <location>
        <begin position="810"/>
        <end position="890"/>
    </location>
</feature>
<evidence type="ECO:0000256" key="1">
    <source>
        <dbReference type="SAM" id="MobiDB-lite"/>
    </source>
</evidence>
<feature type="compositionally biased region" description="Low complexity" evidence="1">
    <location>
        <begin position="153"/>
        <end position="163"/>
    </location>
</feature>
<gene>
    <name evidence="2" type="ORF">TWF694_006841</name>
</gene>
<sequence length="942" mass="102212">MANPKKNNTNSVHHELRHQHLFPSIPSLRAPTSKPGGAFAFGTNGNGNGSIDTSHDINGRSFPPSLTKPLNINAIEDSNLPGIALLDTGLKPCPNTTNVFTPISFQAPLQRQSDIAEQAPAPTMAYDGPTFPSATFGNSLRSVFGSSQNQYCSGSSSSSGSSSNALGMTTTTIPGVLVEDPKGGLRIVQMETPESFGNSLSSRDTIVQRRKARKNPTNGVKQNQTPLKTTPLATKLARIDPAVLQSFTHSQRVENGVEGVTKPSITKSKNPFRGTKVVPSMESQAKRYGPTNIDEVFSPTFQNISSPSTDVPSYSHYSPREYNVPSPRAQLSDSNIHKPTQPGLTPVMSPIPVRRLGLETILPQQRDCPLTMTTSPPPRTETTNSSAYRSTPEKHNILFGERKLPLPSPGRSPAQAYNFQQWGGGLSPQTATSCSSIYRATPSPGANVAKEVVELVCFTPPYCAGIDGYGPYNVKLPPIGGNATTIPQISELIIPEEDLDLTYVYRPVVWYSCAKDILKCHVPPSLDYDIHDQARKSRQISLPADTQVNYVDRYQWNNVMVQVYAITASYKTVKTMDENREPTVLKPYSGCAVIWGPDIKTSRTSACFPLLEEDDAGCALLRAVKAALGAMDWKEMGYKQVTILTDDVRLWSFVMHHGRLGMIGGREGQVLRELWGMIVEMEKVGGVRVRFWKVDAEDLKGVSGLAEMAVLPKSAVKDWVEILGDGRYEVDGDRWRWRRGDGGWENLGKKQAPVVMDTTGSEMVTEEVVMGKHQEKEVTKDKGKGREVPRNFYYHSNETMAASMEERWGIPNDDIPRMDLNGSGSTAGTKWNGASSNGRASNTGGVSSNDTTSNANGTSSSDTMATVSNWTPLNGTGPKPALNGGSKPWVGSAMRDGGVDSFLGRLRKQVGEDILGEGRTGNMNGNTNGNTNGNLKGKATLL</sequence>
<dbReference type="Proteomes" id="UP001365542">
    <property type="component" value="Unassembled WGS sequence"/>
</dbReference>
<feature type="compositionally biased region" description="Polar residues" evidence="1">
    <location>
        <begin position="329"/>
        <end position="338"/>
    </location>
</feature>
<reference evidence="2 3" key="1">
    <citation type="submission" date="2019-10" db="EMBL/GenBank/DDBJ databases">
        <authorList>
            <person name="Palmer J.M."/>
        </authorList>
    </citation>
    <scope>NUCLEOTIDE SEQUENCE [LARGE SCALE GENOMIC DNA]</scope>
    <source>
        <strain evidence="2 3">TWF694</strain>
    </source>
</reference>